<dbReference type="AlphaFoldDB" id="A0A8S1YDG5"/>
<reference evidence="2" key="1">
    <citation type="submission" date="2021-01" db="EMBL/GenBank/DDBJ databases">
        <authorList>
            <consortium name="Genoscope - CEA"/>
            <person name="William W."/>
        </authorList>
    </citation>
    <scope>NUCLEOTIDE SEQUENCE</scope>
</reference>
<protein>
    <submittedName>
        <fullName evidence="2">Uncharacterized protein</fullName>
    </submittedName>
</protein>
<gene>
    <name evidence="2" type="ORF">POCTA_138.1.T1550110</name>
</gene>
<keyword evidence="1" id="KW-0732">Signal</keyword>
<dbReference type="OMA" id="FNDPECS"/>
<proteinExistence type="predicted"/>
<dbReference type="OrthoDB" id="10311164at2759"/>
<evidence type="ECO:0000313" key="3">
    <source>
        <dbReference type="Proteomes" id="UP000683925"/>
    </source>
</evidence>
<comment type="caution">
    <text evidence="2">The sequence shown here is derived from an EMBL/GenBank/DDBJ whole genome shotgun (WGS) entry which is preliminary data.</text>
</comment>
<name>A0A8S1YDG5_PAROT</name>
<sequence length="387" mass="42308">MKTISIIAIIVVLQLGQVSSLSFNDPECSAKYLNKFGTANNADGSGASKIAFTGDVSFVSGTANAKVNLRYSDVDLYNDPTYYGLVKEDGKSADQVCLDLKLWKYTSNSYSDPQQVTDLTITSSNNFSKQWRYYSFTIPGAELKTRLVETSNSNQFIYKGYYALAYYAAGTDQLQYTFFFEFSLTIDKSTGAALDTSFKPLSQQSTIGCTTTSGCKATADTTLKWCTDLKCTAFQTPDLHLNDQFVLQQVINTSGMNGFYLTGTEVWYTGNGLNKKASPTSINNATPGQVIIQLKAEIAWRAVTIKVTSILSTSAAGGRRMLVQTEFDPVSGETEEIKCIKDEGSDTCTTCEQECDVNGFAHDGCPSCSFSQQLAFVFLALLLVFTI</sequence>
<dbReference type="EMBL" id="CAJJDP010000157">
    <property type="protein sequence ID" value="CAD8211799.1"/>
    <property type="molecule type" value="Genomic_DNA"/>
</dbReference>
<accession>A0A8S1YDG5</accession>
<organism evidence="2 3">
    <name type="scientific">Paramecium octaurelia</name>
    <dbReference type="NCBI Taxonomy" id="43137"/>
    <lineage>
        <taxon>Eukaryota</taxon>
        <taxon>Sar</taxon>
        <taxon>Alveolata</taxon>
        <taxon>Ciliophora</taxon>
        <taxon>Intramacronucleata</taxon>
        <taxon>Oligohymenophorea</taxon>
        <taxon>Peniculida</taxon>
        <taxon>Parameciidae</taxon>
        <taxon>Paramecium</taxon>
    </lineage>
</organism>
<keyword evidence="3" id="KW-1185">Reference proteome</keyword>
<feature type="signal peptide" evidence="1">
    <location>
        <begin position="1"/>
        <end position="20"/>
    </location>
</feature>
<evidence type="ECO:0000313" key="2">
    <source>
        <dbReference type="EMBL" id="CAD8211799.1"/>
    </source>
</evidence>
<feature type="chain" id="PRO_5035915674" evidence="1">
    <location>
        <begin position="21"/>
        <end position="387"/>
    </location>
</feature>
<dbReference type="Proteomes" id="UP000683925">
    <property type="component" value="Unassembled WGS sequence"/>
</dbReference>
<evidence type="ECO:0000256" key="1">
    <source>
        <dbReference type="SAM" id="SignalP"/>
    </source>
</evidence>